<gene>
    <name evidence="4" type="primary">LOC111087020</name>
</gene>
<evidence type="ECO:0000256" key="1">
    <source>
        <dbReference type="SAM" id="Coils"/>
    </source>
</evidence>
<accession>A0ABM1SW28</accession>
<evidence type="ECO:0000313" key="4">
    <source>
        <dbReference type="RefSeq" id="XP_022247834.1"/>
    </source>
</evidence>
<dbReference type="PANTHER" id="PTHR28398">
    <property type="entry name" value="SYNAPTONEMAL COMPLEX CENTRAL ELEMENT PROTEIN 2"/>
    <property type="match status" value="1"/>
</dbReference>
<keyword evidence="3" id="KW-1185">Reference proteome</keyword>
<dbReference type="RefSeq" id="XP_022247834.1">
    <property type="nucleotide sequence ID" value="XM_022392126.1"/>
</dbReference>
<sequence>MSISVTFSLFSYLNMNISSDSTFESNKNITQPSFQCNFSDALNIKTSKYEEQTEGIHSESIWKNPTEEHTVKSSTSSHEISQGNVREHISREVEETVEKINLKRKQDTSLLADFKKSLEIQINRTYSMVEESMYSLYEKTGNEIECKLQELSAILERISKLETELQEFRSAFDVLYQDLQQSINLQGNN</sequence>
<organism evidence="3 4">
    <name type="scientific">Limulus polyphemus</name>
    <name type="common">Atlantic horseshoe crab</name>
    <dbReference type="NCBI Taxonomy" id="6850"/>
    <lineage>
        <taxon>Eukaryota</taxon>
        <taxon>Metazoa</taxon>
        <taxon>Ecdysozoa</taxon>
        <taxon>Arthropoda</taxon>
        <taxon>Chelicerata</taxon>
        <taxon>Merostomata</taxon>
        <taxon>Xiphosura</taxon>
        <taxon>Limulidae</taxon>
        <taxon>Limulus</taxon>
    </lineage>
</organism>
<name>A0ABM1SW28_LIMPO</name>
<feature type="coiled-coil region" evidence="1">
    <location>
        <begin position="144"/>
        <end position="171"/>
    </location>
</feature>
<feature type="region of interest" description="Disordered" evidence="2">
    <location>
        <begin position="66"/>
        <end position="85"/>
    </location>
</feature>
<evidence type="ECO:0000313" key="3">
    <source>
        <dbReference type="Proteomes" id="UP000694941"/>
    </source>
</evidence>
<protein>
    <submittedName>
        <fullName evidence="4">Uncharacterized protein LOC111087020</fullName>
    </submittedName>
</protein>
<dbReference type="GeneID" id="111087020"/>
<keyword evidence="1" id="KW-0175">Coiled coil</keyword>
<feature type="compositionally biased region" description="Polar residues" evidence="2">
    <location>
        <begin position="72"/>
        <end position="84"/>
    </location>
</feature>
<dbReference type="Proteomes" id="UP000694941">
    <property type="component" value="Unplaced"/>
</dbReference>
<reference evidence="4" key="1">
    <citation type="submission" date="2025-08" db="UniProtKB">
        <authorList>
            <consortium name="RefSeq"/>
        </authorList>
    </citation>
    <scope>IDENTIFICATION</scope>
    <source>
        <tissue evidence="4">Muscle</tissue>
    </source>
</reference>
<proteinExistence type="predicted"/>
<dbReference type="InterPro" id="IPR034609">
    <property type="entry name" value="Syce2"/>
</dbReference>
<evidence type="ECO:0000256" key="2">
    <source>
        <dbReference type="SAM" id="MobiDB-lite"/>
    </source>
</evidence>
<dbReference type="PANTHER" id="PTHR28398:SF1">
    <property type="entry name" value="SYNAPTONEMAL COMPLEX CENTRAL ELEMENT PROTEIN 2"/>
    <property type="match status" value="1"/>
</dbReference>